<comment type="similarity">
    <text evidence="1 2">Belongs to the calycin superfamily. Lipocalin family.</text>
</comment>
<reference evidence="4 5" key="1">
    <citation type="submission" date="2017-02" db="EMBL/GenBank/DDBJ databases">
        <authorList>
            <person name="Peterson S.W."/>
        </authorList>
    </citation>
    <scope>NUCLEOTIDE SEQUENCE [LARGE SCALE GENOMIC DNA]</scope>
    <source>
        <strain evidence="4 5">P15</strain>
    </source>
</reference>
<accession>A0A1T5JWQ6</accession>
<keyword evidence="2 4" id="KW-0449">Lipoprotein</keyword>
<dbReference type="GO" id="GO:0009279">
    <property type="term" value="C:cell outer membrane"/>
    <property type="evidence" value="ECO:0007669"/>
    <property type="project" value="UniProtKB-SubCell"/>
</dbReference>
<dbReference type="Proteomes" id="UP000190341">
    <property type="component" value="Unassembled WGS sequence"/>
</dbReference>
<dbReference type="PIRSF" id="PIRSF036893">
    <property type="entry name" value="Lipocalin_ApoD"/>
    <property type="match status" value="1"/>
</dbReference>
<gene>
    <name evidence="4" type="ORF">SAMN06296058_1151</name>
</gene>
<dbReference type="InterPro" id="IPR047202">
    <property type="entry name" value="Lipocalin_Blc-like_dom"/>
</dbReference>
<dbReference type="AlphaFoldDB" id="A0A1T5JWQ6"/>
<feature type="chain" id="PRO_5013437863" description="Outer membrane lipoprotein Blc" evidence="2">
    <location>
        <begin position="20"/>
        <end position="177"/>
    </location>
</feature>
<keyword evidence="2" id="KW-0998">Cell outer membrane</keyword>
<dbReference type="OrthoDB" id="9793905at2"/>
<dbReference type="PRINTS" id="PR01171">
    <property type="entry name" value="BCTLIPOCALIN"/>
</dbReference>
<comment type="subcellular location">
    <subcellularLocation>
        <location evidence="2">Cell outer membrane</location>
    </subcellularLocation>
</comment>
<comment type="subunit">
    <text evidence="2">Homodimer.</text>
</comment>
<protein>
    <recommendedName>
        <fullName evidence="2">Outer membrane lipoprotein Blc</fullName>
    </recommendedName>
</protein>
<dbReference type="GO" id="GO:0006950">
    <property type="term" value="P:response to stress"/>
    <property type="evidence" value="ECO:0007669"/>
    <property type="project" value="UniProtKB-ARBA"/>
</dbReference>
<proteinExistence type="inferred from homology"/>
<dbReference type="RefSeq" id="WP_079723481.1">
    <property type="nucleotide sequence ID" value="NZ_BMCL01000002.1"/>
</dbReference>
<dbReference type="PANTHER" id="PTHR10612">
    <property type="entry name" value="APOLIPOPROTEIN D"/>
    <property type="match status" value="1"/>
</dbReference>
<keyword evidence="2" id="KW-0472">Membrane</keyword>
<keyword evidence="5" id="KW-1185">Reference proteome</keyword>
<sequence length="177" mass="19772">MARLLLMLGLLLITAASQAAQPLTSVPRLDVPRYAGQWYEIAHLPMRYQKDCLTDITANYTVKPDGSIAVRNTCRTAKGTEVAEGVARPVPGHPARLEVSFAPGWLSWLPFVWADYWVIAIDPDYQWAIVGEPDRDYLWILSRSPSMERARFESLKARAAAMGHDLEPLIIPAGTLR</sequence>
<evidence type="ECO:0000313" key="4">
    <source>
        <dbReference type="EMBL" id="SKC55841.1"/>
    </source>
</evidence>
<evidence type="ECO:0000256" key="1">
    <source>
        <dbReference type="ARBA" id="ARBA00006889"/>
    </source>
</evidence>
<evidence type="ECO:0000313" key="5">
    <source>
        <dbReference type="Proteomes" id="UP000190341"/>
    </source>
</evidence>
<dbReference type="CDD" id="cd19438">
    <property type="entry name" value="lipocalin_Blc-like"/>
    <property type="match status" value="1"/>
</dbReference>
<dbReference type="GO" id="GO:0008289">
    <property type="term" value="F:lipid binding"/>
    <property type="evidence" value="ECO:0007669"/>
    <property type="project" value="UniProtKB-UniRule"/>
</dbReference>
<dbReference type="SUPFAM" id="SSF50814">
    <property type="entry name" value="Lipocalins"/>
    <property type="match status" value="1"/>
</dbReference>
<name>A0A1T5JWQ6_9GAMM</name>
<dbReference type="InterPro" id="IPR012674">
    <property type="entry name" value="Calycin"/>
</dbReference>
<evidence type="ECO:0000259" key="3">
    <source>
        <dbReference type="Pfam" id="PF08212"/>
    </source>
</evidence>
<feature type="signal peptide" evidence="2">
    <location>
        <begin position="1"/>
        <end position="19"/>
    </location>
</feature>
<organism evidence="4 5">
    <name type="scientific">Pseudoxanthomonas indica</name>
    <dbReference type="NCBI Taxonomy" id="428993"/>
    <lineage>
        <taxon>Bacteria</taxon>
        <taxon>Pseudomonadati</taxon>
        <taxon>Pseudomonadota</taxon>
        <taxon>Gammaproteobacteria</taxon>
        <taxon>Lysobacterales</taxon>
        <taxon>Lysobacteraceae</taxon>
        <taxon>Pseudoxanthomonas</taxon>
    </lineage>
</organism>
<dbReference type="Pfam" id="PF08212">
    <property type="entry name" value="Lipocalin_2"/>
    <property type="match status" value="1"/>
</dbReference>
<dbReference type="InterPro" id="IPR002446">
    <property type="entry name" value="Lipocalin_bac"/>
</dbReference>
<dbReference type="EMBL" id="FUZV01000001">
    <property type="protein sequence ID" value="SKC55841.1"/>
    <property type="molecule type" value="Genomic_DNA"/>
</dbReference>
<keyword evidence="2" id="KW-0732">Signal</keyword>
<dbReference type="InterPro" id="IPR000566">
    <property type="entry name" value="Lipocln_cytosolic_FA-bd_dom"/>
</dbReference>
<feature type="domain" description="Lipocalin/cytosolic fatty-acid binding" evidence="3">
    <location>
        <begin position="29"/>
        <end position="172"/>
    </location>
</feature>
<keyword evidence="2" id="KW-0446">Lipid-binding</keyword>
<comment type="function">
    <text evidence="2">Involved in the storage or transport of lipids necessary for membrane maintenance under stressful conditions. Displays a binding preference for lysophospholipids.</text>
</comment>
<dbReference type="PANTHER" id="PTHR10612:SF34">
    <property type="entry name" value="APOLIPOPROTEIN D"/>
    <property type="match status" value="1"/>
</dbReference>
<dbReference type="Gene3D" id="2.40.128.20">
    <property type="match status" value="1"/>
</dbReference>
<evidence type="ECO:0000256" key="2">
    <source>
        <dbReference type="PIRNR" id="PIRNR036893"/>
    </source>
</evidence>
<dbReference type="InterPro" id="IPR022271">
    <property type="entry name" value="Lipocalin_ApoD"/>
</dbReference>